<reference evidence="2" key="1">
    <citation type="submission" date="2021-02" db="EMBL/GenBank/DDBJ databases">
        <title>First Annotated Genome of the Yellow-green Alga Tribonema minus.</title>
        <authorList>
            <person name="Mahan K.M."/>
        </authorList>
    </citation>
    <scope>NUCLEOTIDE SEQUENCE</scope>
    <source>
        <strain evidence="2">UTEX B ZZ1240</strain>
    </source>
</reference>
<feature type="region of interest" description="Disordered" evidence="1">
    <location>
        <begin position="120"/>
        <end position="151"/>
    </location>
</feature>
<evidence type="ECO:0000313" key="2">
    <source>
        <dbReference type="EMBL" id="KAG5185304.1"/>
    </source>
</evidence>
<evidence type="ECO:0000313" key="3">
    <source>
        <dbReference type="Proteomes" id="UP000664859"/>
    </source>
</evidence>
<organism evidence="2 3">
    <name type="scientific">Tribonema minus</name>
    <dbReference type="NCBI Taxonomy" id="303371"/>
    <lineage>
        <taxon>Eukaryota</taxon>
        <taxon>Sar</taxon>
        <taxon>Stramenopiles</taxon>
        <taxon>Ochrophyta</taxon>
        <taxon>PX clade</taxon>
        <taxon>Xanthophyceae</taxon>
        <taxon>Tribonematales</taxon>
        <taxon>Tribonemataceae</taxon>
        <taxon>Tribonema</taxon>
    </lineage>
</organism>
<protein>
    <submittedName>
        <fullName evidence="2">Uncharacterized protein</fullName>
    </submittedName>
</protein>
<comment type="caution">
    <text evidence="2">The sequence shown here is derived from an EMBL/GenBank/DDBJ whole genome shotgun (WGS) entry which is preliminary data.</text>
</comment>
<evidence type="ECO:0000256" key="1">
    <source>
        <dbReference type="SAM" id="MobiDB-lite"/>
    </source>
</evidence>
<keyword evidence="3" id="KW-1185">Reference proteome</keyword>
<dbReference type="EMBL" id="JAFCMP010000135">
    <property type="protein sequence ID" value="KAG5185304.1"/>
    <property type="molecule type" value="Genomic_DNA"/>
</dbReference>
<name>A0A836CH41_9STRA</name>
<proteinExistence type="predicted"/>
<dbReference type="AlphaFoldDB" id="A0A836CH41"/>
<accession>A0A836CH41</accession>
<sequence>MATFGIPDAVREQLKDMRVSIVSLKKESRATMEHMAVQLSELKQSFAVLSDLVVGELQRLEEERRRQSSETHVRIAAAEQALHAARKDLALLRHDCATGRARVPYALSAAPSAAALDTWTCGSPESRGRTDAAASAGHGGGGRDSDGGSSGAAAHAHALAWRLDDVEKALEAQARQLTALREQRLADLEHMQSALAAGVAQRSALRQDVLACGAAAAAAEAALEVRAARAEAAARDAAAATRAAAASRTAAYAAAAVVPPLSHARAAVVSAESTAACGC</sequence>
<gene>
    <name evidence="2" type="ORF">JKP88DRAFT_276715</name>
</gene>
<dbReference type="Proteomes" id="UP000664859">
    <property type="component" value="Unassembled WGS sequence"/>
</dbReference>